<gene>
    <name evidence="4" type="ORF">K505DRAFT_336349</name>
</gene>
<reference evidence="4" key="1">
    <citation type="journal article" date="2020" name="Stud. Mycol.">
        <title>101 Dothideomycetes genomes: a test case for predicting lifestyles and emergence of pathogens.</title>
        <authorList>
            <person name="Haridas S."/>
            <person name="Albert R."/>
            <person name="Binder M."/>
            <person name="Bloem J."/>
            <person name="Labutti K."/>
            <person name="Salamov A."/>
            <person name="Andreopoulos B."/>
            <person name="Baker S."/>
            <person name="Barry K."/>
            <person name="Bills G."/>
            <person name="Bluhm B."/>
            <person name="Cannon C."/>
            <person name="Castanera R."/>
            <person name="Culley D."/>
            <person name="Daum C."/>
            <person name="Ezra D."/>
            <person name="Gonzalez J."/>
            <person name="Henrissat B."/>
            <person name="Kuo A."/>
            <person name="Liang C."/>
            <person name="Lipzen A."/>
            <person name="Lutzoni F."/>
            <person name="Magnuson J."/>
            <person name="Mondo S."/>
            <person name="Nolan M."/>
            <person name="Ohm R."/>
            <person name="Pangilinan J."/>
            <person name="Park H.-J."/>
            <person name="Ramirez L."/>
            <person name="Alfaro M."/>
            <person name="Sun H."/>
            <person name="Tritt A."/>
            <person name="Yoshinaga Y."/>
            <person name="Zwiers L.-H."/>
            <person name="Turgeon B."/>
            <person name="Goodwin S."/>
            <person name="Spatafora J."/>
            <person name="Crous P."/>
            <person name="Grigoriev I."/>
        </authorList>
    </citation>
    <scope>NUCLEOTIDE SEQUENCE</scope>
    <source>
        <strain evidence="4">CBS 109.77</strain>
    </source>
</reference>
<dbReference type="OrthoDB" id="5054775at2759"/>
<proteinExistence type="predicted"/>
<dbReference type="AlphaFoldDB" id="A0A6A6XER1"/>
<evidence type="ECO:0000256" key="1">
    <source>
        <dbReference type="SAM" id="MobiDB-lite"/>
    </source>
</evidence>
<feature type="domain" description="Nitrogen regulatory protein areA GATA-like" evidence="2">
    <location>
        <begin position="31"/>
        <end position="58"/>
    </location>
</feature>
<sequence>MPLRTEYPIVRVETGSIHTIETRDPQNLFGLWSVFSKCSPAMEDGKRYENMAWRLWSRETFCCAPDNLFPPRWSFERQLSIANDAAAAAAAAADVPELSTSVGSDDSSLEGALSATTRSNSSSSRPSLRRHDSANSQAREARGKHMTPIDLEKVVHSIQEKRAIEPLSPLPPQLAAQPLQKKPAAESTPRPSSPPSAPRYVPESSASTMTTALESESVSPPVGSDISTSTDLSAHSVVHGFDPTRISTSMRSSTNLNPTILKTSALPRPGPSKAQPVKRKQPMFTLGGSSDEDNHSSLETSMTTLAKRSSLSDSLKPALARKTTSFKSEVYTRTIQDATSEESEGAIESDSEEEESDDNAIEEEDSDDEEWEDDDDCASSSVTEFHRVDSRPNLVSRRSLLTTAFTQGERAQALQNAASRSTPVIRRSRTSTPNGPSTGTSPQEDSGLMMRPSVPRSKPIIMTTSNVHPPALSPRTTRRNMLQTELTQSLRQNLLWERQQKNATTNAVNKRHQSAVSIPALRRAMTTNDIKGLTAFPQQAMNKSSTFRDAVNAAKNNNSYNDYFDQGLQEYHQKGW</sequence>
<dbReference type="InterPro" id="IPR021711">
    <property type="entry name" value="DUF3295"/>
</dbReference>
<feature type="region of interest" description="Disordered" evidence="1">
    <location>
        <begin position="99"/>
        <end position="150"/>
    </location>
</feature>
<evidence type="ECO:0000313" key="4">
    <source>
        <dbReference type="EMBL" id="KAF2795060.1"/>
    </source>
</evidence>
<feature type="domain" description="DUF3295" evidence="3">
    <location>
        <begin position="93"/>
        <end position="576"/>
    </location>
</feature>
<dbReference type="PANTHER" id="PTHR28014">
    <property type="entry name" value="NEGATIVE REGULATOR OF RAS-CAMP PATHWAY"/>
    <property type="match status" value="1"/>
</dbReference>
<feature type="compositionally biased region" description="Low complexity" evidence="1">
    <location>
        <begin position="173"/>
        <end position="190"/>
    </location>
</feature>
<feature type="region of interest" description="Disordered" evidence="1">
    <location>
        <begin position="244"/>
        <end position="319"/>
    </location>
</feature>
<name>A0A6A6XER1_9PLEO</name>
<dbReference type="EMBL" id="MU001870">
    <property type="protein sequence ID" value="KAF2795060.1"/>
    <property type="molecule type" value="Genomic_DNA"/>
</dbReference>
<feature type="region of interest" description="Disordered" evidence="1">
    <location>
        <begin position="333"/>
        <end position="388"/>
    </location>
</feature>
<dbReference type="Pfam" id="PF08550">
    <property type="entry name" value="GATA_AreA"/>
    <property type="match status" value="1"/>
</dbReference>
<dbReference type="Proteomes" id="UP000799757">
    <property type="component" value="Unassembled WGS sequence"/>
</dbReference>
<dbReference type="GO" id="GO:0006808">
    <property type="term" value="P:regulation of nitrogen utilization"/>
    <property type="evidence" value="ECO:0007669"/>
    <property type="project" value="TreeGrafter"/>
</dbReference>
<feature type="region of interest" description="Disordered" evidence="1">
    <location>
        <begin position="165"/>
        <end position="232"/>
    </location>
</feature>
<dbReference type="PANTHER" id="PTHR28014:SF1">
    <property type="entry name" value="NEGATIVE REGULATOR OF RAS-CAMP PATHWAY"/>
    <property type="match status" value="1"/>
</dbReference>
<feature type="compositionally biased region" description="Acidic residues" evidence="1">
    <location>
        <begin position="339"/>
        <end position="377"/>
    </location>
</feature>
<evidence type="ECO:0000259" key="2">
    <source>
        <dbReference type="Pfam" id="PF08550"/>
    </source>
</evidence>
<dbReference type="GO" id="GO:0000122">
    <property type="term" value="P:negative regulation of transcription by RNA polymerase II"/>
    <property type="evidence" value="ECO:0007669"/>
    <property type="project" value="TreeGrafter"/>
</dbReference>
<feature type="compositionally biased region" description="Low complexity" evidence="1">
    <location>
        <begin position="112"/>
        <end position="126"/>
    </location>
</feature>
<dbReference type="GO" id="GO:0005737">
    <property type="term" value="C:cytoplasm"/>
    <property type="evidence" value="ECO:0007669"/>
    <property type="project" value="TreeGrafter"/>
</dbReference>
<feature type="compositionally biased region" description="Basic and acidic residues" evidence="1">
    <location>
        <begin position="129"/>
        <end position="143"/>
    </location>
</feature>
<feature type="compositionally biased region" description="Polar residues" evidence="1">
    <location>
        <begin position="297"/>
        <end position="313"/>
    </location>
</feature>
<organism evidence="4 5">
    <name type="scientific">Melanomma pulvis-pyrius CBS 109.77</name>
    <dbReference type="NCBI Taxonomy" id="1314802"/>
    <lineage>
        <taxon>Eukaryota</taxon>
        <taxon>Fungi</taxon>
        <taxon>Dikarya</taxon>
        <taxon>Ascomycota</taxon>
        <taxon>Pezizomycotina</taxon>
        <taxon>Dothideomycetes</taxon>
        <taxon>Pleosporomycetidae</taxon>
        <taxon>Pleosporales</taxon>
        <taxon>Melanommataceae</taxon>
        <taxon>Melanomma</taxon>
    </lineage>
</organism>
<evidence type="ECO:0000259" key="3">
    <source>
        <dbReference type="Pfam" id="PF11702"/>
    </source>
</evidence>
<dbReference type="InterPro" id="IPR053043">
    <property type="entry name" value="Ras-cAMP_regulatory"/>
</dbReference>
<feature type="compositionally biased region" description="Low complexity" evidence="1">
    <location>
        <begin position="430"/>
        <end position="442"/>
    </location>
</feature>
<accession>A0A6A6XER1</accession>
<feature type="compositionally biased region" description="Polar residues" evidence="1">
    <location>
        <begin position="204"/>
        <end position="218"/>
    </location>
</feature>
<dbReference type="Pfam" id="PF11702">
    <property type="entry name" value="DUF3295"/>
    <property type="match status" value="1"/>
</dbReference>
<dbReference type="GO" id="GO:0031930">
    <property type="term" value="P:mitochondria-nucleus signaling pathway"/>
    <property type="evidence" value="ECO:0007669"/>
    <property type="project" value="TreeGrafter"/>
</dbReference>
<feature type="region of interest" description="Disordered" evidence="1">
    <location>
        <begin position="410"/>
        <end position="453"/>
    </location>
</feature>
<protein>
    <submittedName>
        <fullName evidence="4">DUF1752-domain-containing protein</fullName>
    </submittedName>
</protein>
<feature type="compositionally biased region" description="Polar residues" evidence="1">
    <location>
        <begin position="413"/>
        <end position="422"/>
    </location>
</feature>
<keyword evidence="5" id="KW-1185">Reference proteome</keyword>
<dbReference type="InterPro" id="IPR013860">
    <property type="entry name" value="AreA_GATA"/>
</dbReference>
<evidence type="ECO:0000313" key="5">
    <source>
        <dbReference type="Proteomes" id="UP000799757"/>
    </source>
</evidence>
<feature type="compositionally biased region" description="Polar residues" evidence="1">
    <location>
        <begin position="245"/>
        <end position="262"/>
    </location>
</feature>